<evidence type="ECO:0000256" key="2">
    <source>
        <dbReference type="ARBA" id="ARBA00022771"/>
    </source>
</evidence>
<dbReference type="GO" id="GO:0005634">
    <property type="term" value="C:nucleus"/>
    <property type="evidence" value="ECO:0007669"/>
    <property type="project" value="TreeGrafter"/>
</dbReference>
<dbReference type="Pfam" id="PF14768">
    <property type="entry name" value="RPA_interact_C"/>
    <property type="match status" value="1"/>
</dbReference>
<sequence length="201" mass="23103">MTSSPTTKFKNLGCKPKQSPIELKEKMRKNYKNKIQNCRGMLMDKLRGSLLEKDLCNTLTDIYKSLFNGSDVIIDDEEYELMEELKNELVQEELEWCLKEYEKSQMDNIDWSSVEEDNNVICPICQKINVQIRNGHLNCSQCKTAIKTQKPLSEIKKTLLSSVDAHNAMCNSNAQFGVVSEDSESHIYLICDSCMEMKLIV</sequence>
<evidence type="ECO:0000313" key="5">
    <source>
        <dbReference type="EMBL" id="PCG66106.1"/>
    </source>
</evidence>
<evidence type="ECO:0000259" key="4">
    <source>
        <dbReference type="Pfam" id="PF14768"/>
    </source>
</evidence>
<dbReference type="STRING" id="7102.A0A2A4J2Z4"/>
<protein>
    <recommendedName>
        <fullName evidence="4">RPA-interacting protein C-terminal domain-containing protein</fullName>
    </recommendedName>
</protein>
<proteinExistence type="predicted"/>
<name>A0A2A4J2Z4_HELVI</name>
<dbReference type="PANTHER" id="PTHR31742:SF1">
    <property type="entry name" value="RPA-INTERACTING PROTEIN"/>
    <property type="match status" value="1"/>
</dbReference>
<dbReference type="GO" id="GO:0008270">
    <property type="term" value="F:zinc ion binding"/>
    <property type="evidence" value="ECO:0007669"/>
    <property type="project" value="UniProtKB-KW"/>
</dbReference>
<evidence type="ECO:0000256" key="3">
    <source>
        <dbReference type="ARBA" id="ARBA00022833"/>
    </source>
</evidence>
<keyword evidence="3" id="KW-0862">Zinc</keyword>
<dbReference type="InterPro" id="IPR028156">
    <property type="entry name" value="RIP"/>
</dbReference>
<organism evidence="5">
    <name type="scientific">Heliothis virescens</name>
    <name type="common">Tobacco budworm moth</name>
    <dbReference type="NCBI Taxonomy" id="7102"/>
    <lineage>
        <taxon>Eukaryota</taxon>
        <taxon>Metazoa</taxon>
        <taxon>Ecdysozoa</taxon>
        <taxon>Arthropoda</taxon>
        <taxon>Hexapoda</taxon>
        <taxon>Insecta</taxon>
        <taxon>Pterygota</taxon>
        <taxon>Neoptera</taxon>
        <taxon>Endopterygota</taxon>
        <taxon>Lepidoptera</taxon>
        <taxon>Glossata</taxon>
        <taxon>Ditrysia</taxon>
        <taxon>Noctuoidea</taxon>
        <taxon>Noctuidae</taxon>
        <taxon>Heliothinae</taxon>
        <taxon>Heliothis</taxon>
    </lineage>
</organism>
<reference evidence="5" key="1">
    <citation type="submission" date="2017-09" db="EMBL/GenBank/DDBJ databases">
        <title>Contemporary evolution of a Lepidopteran species, Heliothis virescens, in response to modern agricultural practices.</title>
        <authorList>
            <person name="Fritz M.L."/>
            <person name="Deyonke A.M."/>
            <person name="Papanicolaou A."/>
            <person name="Micinski S."/>
            <person name="Westbrook J."/>
            <person name="Gould F."/>
        </authorList>
    </citation>
    <scope>NUCLEOTIDE SEQUENCE [LARGE SCALE GENOMIC DNA]</scope>
    <source>
        <strain evidence="5">HvINT-</strain>
        <tissue evidence="5">Whole body</tissue>
    </source>
</reference>
<dbReference type="GO" id="GO:0006606">
    <property type="term" value="P:protein import into nucleus"/>
    <property type="evidence" value="ECO:0007669"/>
    <property type="project" value="TreeGrafter"/>
</dbReference>
<evidence type="ECO:0000256" key="1">
    <source>
        <dbReference type="ARBA" id="ARBA00022723"/>
    </source>
</evidence>
<dbReference type="PANTHER" id="PTHR31742">
    <property type="entry name" value="RPA-INTERACTING PROTEIN RPAIN"/>
    <property type="match status" value="1"/>
</dbReference>
<dbReference type="InterPro" id="IPR028159">
    <property type="entry name" value="RPA_interact_C_dom"/>
</dbReference>
<keyword evidence="1" id="KW-0479">Metal-binding</keyword>
<dbReference type="AlphaFoldDB" id="A0A2A4J2Z4"/>
<feature type="domain" description="RPA-interacting protein C-terminal" evidence="4">
    <location>
        <begin position="121"/>
        <end position="198"/>
    </location>
</feature>
<dbReference type="EMBL" id="NWSH01003563">
    <property type="protein sequence ID" value="PCG66106.1"/>
    <property type="molecule type" value="Genomic_DNA"/>
</dbReference>
<keyword evidence="2" id="KW-0863">Zinc-finger</keyword>
<accession>A0A2A4J2Z4</accession>
<gene>
    <name evidence="5" type="ORF">B5V51_8186</name>
</gene>
<comment type="caution">
    <text evidence="5">The sequence shown here is derived from an EMBL/GenBank/DDBJ whole genome shotgun (WGS) entry which is preliminary data.</text>
</comment>